<reference evidence="2 3" key="1">
    <citation type="submission" date="2021-01" db="EMBL/GenBank/DDBJ databases">
        <title>Whole genome shotgun sequence of Planotetraspora phitsanulokensis NBRC 104273.</title>
        <authorList>
            <person name="Komaki H."/>
            <person name="Tamura T."/>
        </authorList>
    </citation>
    <scope>NUCLEOTIDE SEQUENCE [LARGE SCALE GENOMIC DNA]</scope>
    <source>
        <strain evidence="2 3">NBRC 104273</strain>
    </source>
</reference>
<name>A0A8J3UGJ9_9ACTN</name>
<protein>
    <submittedName>
        <fullName evidence="2">Uncharacterized protein</fullName>
    </submittedName>
</protein>
<organism evidence="2 3">
    <name type="scientific">Planotetraspora phitsanulokensis</name>
    <dbReference type="NCBI Taxonomy" id="575192"/>
    <lineage>
        <taxon>Bacteria</taxon>
        <taxon>Bacillati</taxon>
        <taxon>Actinomycetota</taxon>
        <taxon>Actinomycetes</taxon>
        <taxon>Streptosporangiales</taxon>
        <taxon>Streptosporangiaceae</taxon>
        <taxon>Planotetraspora</taxon>
    </lineage>
</organism>
<accession>A0A8J3UGJ9</accession>
<dbReference type="Proteomes" id="UP000622547">
    <property type="component" value="Unassembled WGS sequence"/>
</dbReference>
<dbReference type="RefSeq" id="WP_204078314.1">
    <property type="nucleotide sequence ID" value="NZ_BAABHI010000090.1"/>
</dbReference>
<gene>
    <name evidence="2" type="ORF">Pph01_79040</name>
</gene>
<dbReference type="EMBL" id="BOOP01000048">
    <property type="protein sequence ID" value="GII42901.1"/>
    <property type="molecule type" value="Genomic_DNA"/>
</dbReference>
<comment type="caution">
    <text evidence="2">The sequence shown here is derived from an EMBL/GenBank/DDBJ whole genome shotgun (WGS) entry which is preliminary data.</text>
</comment>
<sequence>MSTTSSSGQDHWSGDMLDRPELVEAFTAQLRQVLSAQADYVARIRRDAEAMWKANRPEGYSTFEAWWRHRWVTSPFGEIQAHIEKAATLTFELEARYRRGRHEIPAAREAAAQARQVPAIPGPQRTAQPKSAPRAADPPSRDFIDLIRDDGRKRSA</sequence>
<feature type="region of interest" description="Disordered" evidence="1">
    <location>
        <begin position="104"/>
        <end position="156"/>
    </location>
</feature>
<evidence type="ECO:0000313" key="3">
    <source>
        <dbReference type="Proteomes" id="UP000622547"/>
    </source>
</evidence>
<keyword evidence="3" id="KW-1185">Reference proteome</keyword>
<proteinExistence type="predicted"/>
<dbReference type="AlphaFoldDB" id="A0A8J3UGJ9"/>
<feature type="compositionally biased region" description="Basic and acidic residues" evidence="1">
    <location>
        <begin position="139"/>
        <end position="156"/>
    </location>
</feature>
<feature type="compositionally biased region" description="Low complexity" evidence="1">
    <location>
        <begin position="107"/>
        <end position="119"/>
    </location>
</feature>
<evidence type="ECO:0000313" key="2">
    <source>
        <dbReference type="EMBL" id="GII42901.1"/>
    </source>
</evidence>
<evidence type="ECO:0000256" key="1">
    <source>
        <dbReference type="SAM" id="MobiDB-lite"/>
    </source>
</evidence>